<dbReference type="PANTHER" id="PTHR11373:SF4">
    <property type="entry name" value="DEOXYNUCLEOSIDE TRIPHOSPHATE TRIPHOSPHOHYDROLASE SAMHD1"/>
    <property type="match status" value="1"/>
</dbReference>
<name>A0A2T5GAT2_9BACL</name>
<dbReference type="EMBL" id="PEBW01000001">
    <property type="protein sequence ID" value="PTQ53291.1"/>
    <property type="molecule type" value="Genomic_DNA"/>
</dbReference>
<organism evidence="3 4">
    <name type="scientific">Brockia lithotrophica</name>
    <dbReference type="NCBI Taxonomy" id="933949"/>
    <lineage>
        <taxon>Bacteria</taxon>
        <taxon>Bacillati</taxon>
        <taxon>Bacillota</taxon>
        <taxon>Bacilli</taxon>
        <taxon>Bacillales</taxon>
        <taxon>Bacillales Family X. Incertae Sedis</taxon>
        <taxon>Brockia</taxon>
    </lineage>
</organism>
<feature type="domain" description="HD/PDEase" evidence="2">
    <location>
        <begin position="49"/>
        <end position="208"/>
    </location>
</feature>
<comment type="caution">
    <text evidence="3">The sequence shown here is derived from an EMBL/GenBank/DDBJ whole genome shotgun (WGS) entry which is preliminary data.</text>
</comment>
<dbReference type="Pfam" id="PF01966">
    <property type="entry name" value="HD"/>
    <property type="match status" value="1"/>
</dbReference>
<gene>
    <name evidence="3" type="ORF">BLITH_0371</name>
</gene>
<dbReference type="CDD" id="cd00077">
    <property type="entry name" value="HDc"/>
    <property type="match status" value="1"/>
</dbReference>
<dbReference type="Gene3D" id="1.10.3210.10">
    <property type="entry name" value="Hypothetical protein af1432"/>
    <property type="match status" value="1"/>
</dbReference>
<dbReference type="GO" id="GO:0006203">
    <property type="term" value="P:dGTP catabolic process"/>
    <property type="evidence" value="ECO:0007669"/>
    <property type="project" value="TreeGrafter"/>
</dbReference>
<dbReference type="Proteomes" id="UP000244016">
    <property type="component" value="Unassembled WGS sequence"/>
</dbReference>
<dbReference type="PANTHER" id="PTHR11373">
    <property type="entry name" value="DEOXYNUCLEOSIDE TRIPHOSPHATE TRIPHOSPHOHYDROLASE"/>
    <property type="match status" value="1"/>
</dbReference>
<evidence type="ECO:0000313" key="3">
    <source>
        <dbReference type="EMBL" id="PTQ53291.1"/>
    </source>
</evidence>
<reference evidence="3 4" key="1">
    <citation type="submission" date="2017-08" db="EMBL/GenBank/DDBJ databases">
        <title>Burning lignite coal seam in the remote Altai Mountains harbors a hydrogen-driven thermophilic microbial community.</title>
        <authorList>
            <person name="Kadnikov V.V."/>
            <person name="Mardanov A.V."/>
            <person name="Ivasenko D."/>
            <person name="Beletsky A.V."/>
            <person name="Karnachuk O.V."/>
            <person name="Ravin N.V."/>
        </authorList>
    </citation>
    <scope>NUCLEOTIDE SEQUENCE [LARGE SCALE GENOMIC DNA]</scope>
    <source>
        <strain evidence="3">AL31</strain>
    </source>
</reference>
<sequence length="507" mass="57736">MRAIRDPLHDLIVFADEDAFLFDLVDTPAFQRLHHIRQLGLSFFVYPGAQHTRFLHSLGVAHLMRRVLDRFREDRAELRSRSPEDREAIEALLERRKVALAAALLHDVGHGPFSHALEDAVHTPHEVWSAAVVRHDAAVRDVLERAGSSPHKGGIDLPEAVARILERPHGPAAPAEEPGEVALRKLLASQLDVDRMDYLVRDAYMTGAHYGRFDLPWLIHSLRLGRVHGAIEVGLDREKGVSIAEDFFMARYYMYKHVYLHKTTRGAEILARSLFRRARDLALRGMYKGDGPLVAFLRGDLRPERPEDVATYLSLTDESVWAFVSDVRRTCRDPVLRKLAEDLWARRPMRGLDVEEDDDPTAPEVSPSKASEGGEFPRVYILFRDAFLEELRRRNPPSLSGWSEEEVREYAVAYDSTDTVPYKDTFFSPGKNGKAAGAEDLHVYVYDRRGEAKPLSEVSLLLQVLTNRPLTQRRIYVLREFSELAAEIWEKIRRKGPTSRGSKEVNS</sequence>
<dbReference type="InterPro" id="IPR006674">
    <property type="entry name" value="HD_domain"/>
</dbReference>
<dbReference type="GO" id="GO:0008832">
    <property type="term" value="F:dGTPase activity"/>
    <property type="evidence" value="ECO:0007669"/>
    <property type="project" value="TreeGrafter"/>
</dbReference>
<feature type="region of interest" description="Disordered" evidence="1">
    <location>
        <begin position="351"/>
        <end position="372"/>
    </location>
</feature>
<accession>A0A2T5GAT2</accession>
<evidence type="ECO:0000313" key="4">
    <source>
        <dbReference type="Proteomes" id="UP000244016"/>
    </source>
</evidence>
<dbReference type="AlphaFoldDB" id="A0A2T5GAT2"/>
<dbReference type="InterPro" id="IPR003607">
    <property type="entry name" value="HD/PDEase_dom"/>
</dbReference>
<dbReference type="InterPro" id="IPR050135">
    <property type="entry name" value="dGTPase-like"/>
</dbReference>
<dbReference type="SUPFAM" id="SSF109604">
    <property type="entry name" value="HD-domain/PDEase-like"/>
    <property type="match status" value="1"/>
</dbReference>
<evidence type="ECO:0000256" key="1">
    <source>
        <dbReference type="SAM" id="MobiDB-lite"/>
    </source>
</evidence>
<keyword evidence="3" id="KW-0378">Hydrolase</keyword>
<proteinExistence type="predicted"/>
<protein>
    <submittedName>
        <fullName evidence="3">Putative dNTP triphosphohydrolase</fullName>
    </submittedName>
</protein>
<dbReference type="SMART" id="SM00471">
    <property type="entry name" value="HDc"/>
    <property type="match status" value="1"/>
</dbReference>
<evidence type="ECO:0000259" key="2">
    <source>
        <dbReference type="SMART" id="SM00471"/>
    </source>
</evidence>